<evidence type="ECO:0000256" key="1">
    <source>
        <dbReference type="SAM" id="Phobius"/>
    </source>
</evidence>
<dbReference type="EMBL" id="GIIL01005903">
    <property type="protein sequence ID" value="NOV49629.1"/>
    <property type="molecule type" value="Transcribed_RNA"/>
</dbReference>
<protein>
    <submittedName>
        <fullName evidence="2">Putative product</fullName>
    </submittedName>
</protein>
<feature type="transmembrane region" description="Helical" evidence="1">
    <location>
        <begin position="205"/>
        <end position="229"/>
    </location>
</feature>
<sequence>MSPGLFHVYNFVFLFLNHVFVTIRSCLLQKSTSILSRTFLFPSPCAPTIFSSGPALSTLLKYPIITTFTLPLASRFRMSSISSFRISYLFHFAFFMTQLWNVHLHYYDVHWYSFQFHAYETVTYTIDVHHFLHHFVPYHHCYSPLCPPLTVPTRVVQSEIIQHNFTLPLPPYFTQPISFFRFSYLTTLCRVLTFHVPNQRGSVSLIALLLMIEIKLLKYILISISRIVYDYVYLPSKAI</sequence>
<name>A0A6M2DTI2_XENCH</name>
<proteinExistence type="predicted"/>
<keyword evidence="1" id="KW-0812">Transmembrane</keyword>
<accession>A0A6M2DTI2</accession>
<dbReference type="AlphaFoldDB" id="A0A6M2DTI2"/>
<reference evidence="2" key="1">
    <citation type="submission" date="2020-03" db="EMBL/GenBank/DDBJ databases">
        <title>Transcriptomic Profiling of the Digestive Tract of the Rat Flea, Xenopsylla cheopis, Following Blood Feeding and Infection with Yersinia pestis.</title>
        <authorList>
            <person name="Bland D.M."/>
            <person name="Martens C.A."/>
            <person name="Virtaneva K."/>
            <person name="Kanakabandi K."/>
            <person name="Long D."/>
            <person name="Rosenke R."/>
            <person name="Saturday G.A."/>
            <person name="Hoyt F.H."/>
            <person name="Bruno D.P."/>
            <person name="Ribeiro J.M.C."/>
            <person name="Hinnebusch J."/>
        </authorList>
    </citation>
    <scope>NUCLEOTIDE SEQUENCE</scope>
</reference>
<evidence type="ECO:0000313" key="2">
    <source>
        <dbReference type="EMBL" id="NOV49629.1"/>
    </source>
</evidence>
<keyword evidence="1" id="KW-0472">Membrane</keyword>
<feature type="transmembrane region" description="Helical" evidence="1">
    <location>
        <begin position="172"/>
        <end position="193"/>
    </location>
</feature>
<organism evidence="2">
    <name type="scientific">Xenopsylla cheopis</name>
    <name type="common">Oriental rat flea</name>
    <name type="synonym">Pulex cheopis</name>
    <dbReference type="NCBI Taxonomy" id="163159"/>
    <lineage>
        <taxon>Eukaryota</taxon>
        <taxon>Metazoa</taxon>
        <taxon>Ecdysozoa</taxon>
        <taxon>Arthropoda</taxon>
        <taxon>Hexapoda</taxon>
        <taxon>Insecta</taxon>
        <taxon>Pterygota</taxon>
        <taxon>Neoptera</taxon>
        <taxon>Endopterygota</taxon>
        <taxon>Siphonaptera</taxon>
        <taxon>Pulicidae</taxon>
        <taxon>Xenopsyllinae</taxon>
        <taxon>Xenopsylla</taxon>
    </lineage>
</organism>
<feature type="transmembrane region" description="Helical" evidence="1">
    <location>
        <begin position="6"/>
        <end position="27"/>
    </location>
</feature>
<keyword evidence="1" id="KW-1133">Transmembrane helix</keyword>
<feature type="transmembrane region" description="Helical" evidence="1">
    <location>
        <begin position="86"/>
        <end position="106"/>
    </location>
</feature>